<feature type="transmembrane region" description="Helical" evidence="1">
    <location>
        <begin position="12"/>
        <end position="35"/>
    </location>
</feature>
<evidence type="ECO:0000313" key="2">
    <source>
        <dbReference type="EMBL" id="OGG80551.1"/>
    </source>
</evidence>
<protein>
    <submittedName>
        <fullName evidence="2">Uncharacterized protein</fullName>
    </submittedName>
</protein>
<feature type="transmembrane region" description="Helical" evidence="1">
    <location>
        <begin position="55"/>
        <end position="74"/>
    </location>
</feature>
<keyword evidence="1" id="KW-1133">Transmembrane helix</keyword>
<dbReference type="EMBL" id="MFLZ01000005">
    <property type="protein sequence ID" value="OGG80551.1"/>
    <property type="molecule type" value="Genomic_DNA"/>
</dbReference>
<sequence length="103" mass="11504">MSGEQILGNFVTYLINPAILVIFTAGFFLFTWGLVQFIMNLNKGSENQEGKLHMLWGIVGMFVMASVYGIVQLLDSTFGLGAFSATPDMSRWQDINIPPYFTN</sequence>
<name>A0A1F6F3Y1_9BACT</name>
<comment type="caution">
    <text evidence="2">The sequence shown here is derived from an EMBL/GenBank/DDBJ whole genome shotgun (WGS) entry which is preliminary data.</text>
</comment>
<keyword evidence="1" id="KW-0472">Membrane</keyword>
<dbReference type="STRING" id="1798512.A3A39_01530"/>
<keyword evidence="1" id="KW-0812">Transmembrane</keyword>
<reference evidence="2 3" key="1">
    <citation type="journal article" date="2016" name="Nat. Commun.">
        <title>Thousands of microbial genomes shed light on interconnected biogeochemical processes in an aquifer system.</title>
        <authorList>
            <person name="Anantharaman K."/>
            <person name="Brown C.T."/>
            <person name="Hug L.A."/>
            <person name="Sharon I."/>
            <person name="Castelle C.J."/>
            <person name="Probst A.J."/>
            <person name="Thomas B.C."/>
            <person name="Singh A."/>
            <person name="Wilkins M.J."/>
            <person name="Karaoz U."/>
            <person name="Brodie E.L."/>
            <person name="Williams K.H."/>
            <person name="Hubbard S.S."/>
            <person name="Banfield J.F."/>
        </authorList>
    </citation>
    <scope>NUCLEOTIDE SEQUENCE [LARGE SCALE GENOMIC DNA]</scope>
</reference>
<dbReference type="Proteomes" id="UP000177372">
    <property type="component" value="Unassembled WGS sequence"/>
</dbReference>
<organism evidence="2 3">
    <name type="scientific">Candidatus Kaiserbacteria bacterium RIFCSPLOWO2_01_FULL_54_13</name>
    <dbReference type="NCBI Taxonomy" id="1798512"/>
    <lineage>
        <taxon>Bacteria</taxon>
        <taxon>Candidatus Kaiseribacteriota</taxon>
    </lineage>
</organism>
<evidence type="ECO:0000256" key="1">
    <source>
        <dbReference type="SAM" id="Phobius"/>
    </source>
</evidence>
<evidence type="ECO:0000313" key="3">
    <source>
        <dbReference type="Proteomes" id="UP000177372"/>
    </source>
</evidence>
<proteinExistence type="predicted"/>
<accession>A0A1F6F3Y1</accession>
<dbReference type="AlphaFoldDB" id="A0A1F6F3Y1"/>
<gene>
    <name evidence="2" type="ORF">A3A39_01530</name>
</gene>